<dbReference type="EMBL" id="OAOP01000013">
    <property type="protein sequence ID" value="SNX75557.1"/>
    <property type="molecule type" value="Genomic_DNA"/>
</dbReference>
<evidence type="ECO:0000256" key="1">
    <source>
        <dbReference type="ARBA" id="ARBA00009023"/>
    </source>
</evidence>
<dbReference type="Proteomes" id="UP000219546">
    <property type="component" value="Unassembled WGS sequence"/>
</dbReference>
<evidence type="ECO:0000256" key="4">
    <source>
        <dbReference type="SAM" id="SignalP"/>
    </source>
</evidence>
<dbReference type="Pfam" id="PF03480">
    <property type="entry name" value="DctP"/>
    <property type="match status" value="1"/>
</dbReference>
<dbReference type="SUPFAM" id="SSF53850">
    <property type="entry name" value="Periplasmic binding protein-like II"/>
    <property type="match status" value="1"/>
</dbReference>
<dbReference type="PROSITE" id="PS51257">
    <property type="entry name" value="PROKAR_LIPOPROTEIN"/>
    <property type="match status" value="1"/>
</dbReference>
<dbReference type="Gene3D" id="3.40.190.170">
    <property type="entry name" value="Bacterial extracellular solute-binding protein, family 7"/>
    <property type="match status" value="1"/>
</dbReference>
<keyword evidence="6" id="KW-1185">Reference proteome</keyword>
<dbReference type="AlphaFoldDB" id="A0A285D6W0"/>
<proteinExistence type="inferred from homology"/>
<evidence type="ECO:0000313" key="5">
    <source>
        <dbReference type="EMBL" id="SNX75557.1"/>
    </source>
</evidence>
<evidence type="ECO:0000256" key="2">
    <source>
        <dbReference type="ARBA" id="ARBA00022448"/>
    </source>
</evidence>
<feature type="signal peptide" evidence="4">
    <location>
        <begin position="1"/>
        <end position="23"/>
    </location>
</feature>
<accession>A0A285D6W0</accession>
<evidence type="ECO:0000256" key="3">
    <source>
        <dbReference type="ARBA" id="ARBA00022729"/>
    </source>
</evidence>
<dbReference type="NCBIfam" id="NF037995">
    <property type="entry name" value="TRAP_S1"/>
    <property type="match status" value="1"/>
</dbReference>
<dbReference type="RefSeq" id="WP_097160622.1">
    <property type="nucleotide sequence ID" value="NZ_JBEPMQ010000017.1"/>
</dbReference>
<organism evidence="5 6">
    <name type="scientific">Bacillus oleivorans</name>
    <dbReference type="NCBI Taxonomy" id="1448271"/>
    <lineage>
        <taxon>Bacteria</taxon>
        <taxon>Bacillati</taxon>
        <taxon>Bacillota</taxon>
        <taxon>Bacilli</taxon>
        <taxon>Bacillales</taxon>
        <taxon>Bacillaceae</taxon>
        <taxon>Bacillus</taxon>
    </lineage>
</organism>
<protein>
    <submittedName>
        <fullName evidence="5">C4-dicarboxylate-binding protein DctP</fullName>
    </submittedName>
</protein>
<dbReference type="GO" id="GO:0030288">
    <property type="term" value="C:outer membrane-bounded periplasmic space"/>
    <property type="evidence" value="ECO:0007669"/>
    <property type="project" value="InterPro"/>
</dbReference>
<evidence type="ECO:0000313" key="6">
    <source>
        <dbReference type="Proteomes" id="UP000219546"/>
    </source>
</evidence>
<reference evidence="5 6" key="1">
    <citation type="submission" date="2017-08" db="EMBL/GenBank/DDBJ databases">
        <authorList>
            <person name="de Groot N.N."/>
        </authorList>
    </citation>
    <scope>NUCLEOTIDE SEQUENCE [LARGE SCALE GENOMIC DNA]</scope>
    <source>
        <strain evidence="5 6">JC228</strain>
    </source>
</reference>
<keyword evidence="2" id="KW-0813">Transport</keyword>
<feature type="chain" id="PRO_5012831786" evidence="4">
    <location>
        <begin position="24"/>
        <end position="336"/>
    </location>
</feature>
<dbReference type="OrthoDB" id="9776801at2"/>
<sequence>MRFRRMFVITISICFLLTLSACGNSESSNSQYSVDEIIITHVAPESTAKHQGALAMKTKIEEASGGAIEVKLYSNGSLYNDKNEFENLLSNNVQFIMPDMSKLVKYEPAFDMASLPLAFSSDQAAAAFWDGEHGQKIMGKIEKEGVKALAMWPNGFRVLTNNVRPVKTPEDFKGLKIRTSSGQVLADVFELLDAGTVSLPFGEVYTALQQGTVDGQENTLSSVASAKFDEVQKYLTINEFSRVDYVLLTNTEFWDSLDEKTRKVIQEGIDAGTKTAREEVARLNEEGLEKMKERGIIEIYELSDSEKEQFRELFQPIYDKYTPIFGEDVIEDALSR</sequence>
<dbReference type="InterPro" id="IPR038404">
    <property type="entry name" value="TRAP_DctP_sf"/>
</dbReference>
<gene>
    <name evidence="5" type="ORF">SAMN05877753_11357</name>
</gene>
<dbReference type="PIRSF" id="PIRSF006470">
    <property type="entry name" value="DctB"/>
    <property type="match status" value="1"/>
</dbReference>
<name>A0A285D6W0_9BACI</name>
<keyword evidence="3 4" id="KW-0732">Signal</keyword>
<dbReference type="InterPro" id="IPR018389">
    <property type="entry name" value="DctP_fam"/>
</dbReference>
<comment type="similarity">
    <text evidence="1">Belongs to the bacterial solute-binding protein 7 family.</text>
</comment>
<dbReference type="PANTHER" id="PTHR33376">
    <property type="match status" value="1"/>
</dbReference>
<dbReference type="InterPro" id="IPR004682">
    <property type="entry name" value="TRAP_DctP"/>
</dbReference>
<dbReference type="NCBIfam" id="TIGR00787">
    <property type="entry name" value="dctP"/>
    <property type="match status" value="1"/>
</dbReference>
<dbReference type="GO" id="GO:0055085">
    <property type="term" value="P:transmembrane transport"/>
    <property type="evidence" value="ECO:0007669"/>
    <property type="project" value="InterPro"/>
</dbReference>
<dbReference type="PANTHER" id="PTHR33376:SF7">
    <property type="entry name" value="C4-DICARBOXYLATE-BINDING PROTEIN DCTB"/>
    <property type="match status" value="1"/>
</dbReference>